<keyword evidence="3" id="KW-1185">Reference proteome</keyword>
<feature type="signal peptide" evidence="1">
    <location>
        <begin position="1"/>
        <end position="16"/>
    </location>
</feature>
<evidence type="ECO:0000256" key="1">
    <source>
        <dbReference type="SAM" id="SignalP"/>
    </source>
</evidence>
<dbReference type="AlphaFoldDB" id="A0A8C4RNL7"/>
<reference evidence="2" key="3">
    <citation type="submission" date="2025-09" db="UniProtKB">
        <authorList>
            <consortium name="Ensembl"/>
        </authorList>
    </citation>
    <scope>IDENTIFICATION</scope>
</reference>
<accession>A0A8C4RNL7</accession>
<reference evidence="2" key="1">
    <citation type="submission" date="2021-06" db="EMBL/GenBank/DDBJ databases">
        <authorList>
            <consortium name="Wellcome Sanger Institute Data Sharing"/>
        </authorList>
    </citation>
    <scope>NUCLEOTIDE SEQUENCE [LARGE SCALE GENOMIC DNA]</scope>
</reference>
<evidence type="ECO:0000313" key="2">
    <source>
        <dbReference type="Ensembl" id="ENSECRP00000004627.1"/>
    </source>
</evidence>
<sequence length="128" mass="14047">MKAVALLVCLLGSAFAIPMSQLYYELNPQMMLPQIPEPQGIPQQQIPEFGPAISQPVGTTGRASFEIIIPYGARQQPGSIFPSHGFIKQSIPQPGRRSLEILYPFGYGNTAPVHTVSQPPRVFRFSPI</sequence>
<keyword evidence="1" id="KW-0732">Signal</keyword>
<name>A0A8C4RNL7_ERPCA</name>
<dbReference type="GeneTree" id="ENSGT00980000202453"/>
<evidence type="ECO:0008006" key="4">
    <source>
        <dbReference type="Google" id="ProtNLM"/>
    </source>
</evidence>
<dbReference type="Proteomes" id="UP000694620">
    <property type="component" value="Chromosome 5"/>
</dbReference>
<organism evidence="2 3">
    <name type="scientific">Erpetoichthys calabaricus</name>
    <name type="common">Rope fish</name>
    <name type="synonym">Calamoichthys calabaricus</name>
    <dbReference type="NCBI Taxonomy" id="27687"/>
    <lineage>
        <taxon>Eukaryota</taxon>
        <taxon>Metazoa</taxon>
        <taxon>Chordata</taxon>
        <taxon>Craniata</taxon>
        <taxon>Vertebrata</taxon>
        <taxon>Euteleostomi</taxon>
        <taxon>Actinopterygii</taxon>
        <taxon>Polypteriformes</taxon>
        <taxon>Polypteridae</taxon>
        <taxon>Erpetoichthys</taxon>
    </lineage>
</organism>
<reference evidence="2" key="2">
    <citation type="submission" date="2025-08" db="UniProtKB">
        <authorList>
            <consortium name="Ensembl"/>
        </authorList>
    </citation>
    <scope>IDENTIFICATION</scope>
</reference>
<feature type="chain" id="PRO_5034892816" description="Secretory calcium-binding phosphoprotein 5" evidence="1">
    <location>
        <begin position="17"/>
        <end position="128"/>
    </location>
</feature>
<evidence type="ECO:0000313" key="3">
    <source>
        <dbReference type="Proteomes" id="UP000694620"/>
    </source>
</evidence>
<proteinExistence type="predicted"/>
<dbReference type="Ensembl" id="ENSECRT00000004707.1">
    <property type="protein sequence ID" value="ENSECRP00000004627.1"/>
    <property type="gene ID" value="ENSECRG00000003150.1"/>
</dbReference>
<protein>
    <recommendedName>
        <fullName evidence="4">Secretory calcium-binding phosphoprotein 5</fullName>
    </recommendedName>
</protein>